<dbReference type="SUPFAM" id="SSF51735">
    <property type="entry name" value="NAD(P)-binding Rossmann-fold domains"/>
    <property type="match status" value="1"/>
</dbReference>
<dbReference type="Proteomes" id="UP001294412">
    <property type="component" value="Unassembled WGS sequence"/>
</dbReference>
<name>A0ABU5I3P5_9HYPH</name>
<dbReference type="RefSeq" id="WP_322187524.1">
    <property type="nucleotide sequence ID" value="NZ_JAXLPB010000004.1"/>
</dbReference>
<feature type="domain" description="DUF4166" evidence="2">
    <location>
        <begin position="391"/>
        <end position="550"/>
    </location>
</feature>
<dbReference type="InterPro" id="IPR025311">
    <property type="entry name" value="DUF4166"/>
</dbReference>
<organism evidence="3 4">
    <name type="scientific">Fulvimarina uroteuthidis</name>
    <dbReference type="NCBI Taxonomy" id="3098149"/>
    <lineage>
        <taxon>Bacteria</taxon>
        <taxon>Pseudomonadati</taxon>
        <taxon>Pseudomonadota</taxon>
        <taxon>Alphaproteobacteria</taxon>
        <taxon>Hyphomicrobiales</taxon>
        <taxon>Aurantimonadaceae</taxon>
        <taxon>Fulvimarina</taxon>
    </lineage>
</organism>
<sequence>MRVMILGGYGAFGGRLARLLADCPDLELLICGRSFASAEAFCRDFKGAARTVPVELDRDTIAKGLSAFRPDLVVDASGPFQDYGADGYAVVKAAIRHGANYLDFADGADFVAGIARYDKDAKAAGLFALSGVSTFPVLTAAVLREIAKTIAIREVRGGMAPSPHAGLGVNVIGVVLGYAGGPVAIRRGGETRTAYGLTESLDATIAPPGALPLRSTRFSLVEVPDLTLVPLEHETLRDIWIGAGPGPQWAHRVLNLFAKVRRRFGLPSLKPLAPLVHWILERLASGEHRGGMFIEATGPDGTGTERTLTWHLIAEGDDGPLIPSMAIEAIVRKLRCGERPAPGARAAVRALELSDYLALFEDRRIVTGFRETPCADAPVFRKILGPGLDVLPAAVRAFHDSAQPRRWSGFADIVRGTSLLSRLVGAIIRVPPAGMGVPLDVTVTPDATGESWVRQFGHHRLTSVLTPGIGRHEHLMCERFGWVDVGIALVIEHDRLRFVPRHWAVLGIPMPKRLLPSAKTFETAENGRFRFDVIFSAPIVGLIATYRGWLEPAAIGVPAETGARALQPGE</sequence>
<protein>
    <submittedName>
        <fullName evidence="3">DUF4166 domain-containing protein</fullName>
    </submittedName>
</protein>
<dbReference type="Gene3D" id="3.40.50.720">
    <property type="entry name" value="NAD(P)-binding Rossmann-like Domain"/>
    <property type="match status" value="1"/>
</dbReference>
<evidence type="ECO:0000313" key="4">
    <source>
        <dbReference type="Proteomes" id="UP001294412"/>
    </source>
</evidence>
<comment type="caution">
    <text evidence="3">The sequence shown here is derived from an EMBL/GenBank/DDBJ whole genome shotgun (WGS) entry which is preliminary data.</text>
</comment>
<dbReference type="PANTHER" id="PTHR43796">
    <property type="entry name" value="CARBOXYNORSPERMIDINE SYNTHASE"/>
    <property type="match status" value="1"/>
</dbReference>
<dbReference type="Pfam" id="PF13761">
    <property type="entry name" value="DUF4166"/>
    <property type="match status" value="1"/>
</dbReference>
<evidence type="ECO:0000313" key="3">
    <source>
        <dbReference type="EMBL" id="MDY8109994.1"/>
    </source>
</evidence>
<keyword evidence="4" id="KW-1185">Reference proteome</keyword>
<feature type="domain" description="Saccharopine dehydrogenase NADP binding" evidence="1">
    <location>
        <begin position="3"/>
        <end position="127"/>
    </location>
</feature>
<accession>A0ABU5I3P5</accession>
<evidence type="ECO:0000259" key="2">
    <source>
        <dbReference type="Pfam" id="PF13761"/>
    </source>
</evidence>
<dbReference type="InterPro" id="IPR036291">
    <property type="entry name" value="NAD(P)-bd_dom_sf"/>
</dbReference>
<dbReference type="PANTHER" id="PTHR43796:SF2">
    <property type="entry name" value="CARBOXYNORSPERMIDINE SYNTHASE"/>
    <property type="match status" value="1"/>
</dbReference>
<reference evidence="3 4" key="1">
    <citation type="submission" date="2023-12" db="EMBL/GenBank/DDBJ databases">
        <title>Description of Novel Strain Fulvimarina sp. 2208YS6-2-32 isolated from Uroteuthis (Photololigo) edulis.</title>
        <authorList>
            <person name="Park J.-S."/>
        </authorList>
    </citation>
    <scope>NUCLEOTIDE SEQUENCE [LARGE SCALE GENOMIC DNA]</scope>
    <source>
        <strain evidence="3 4">2208YS6-2-32</strain>
    </source>
</reference>
<dbReference type="InterPro" id="IPR005097">
    <property type="entry name" value="Sacchrp_dh_NADP-bd"/>
</dbReference>
<proteinExistence type="predicted"/>
<dbReference type="Pfam" id="PF03435">
    <property type="entry name" value="Sacchrp_dh_NADP"/>
    <property type="match status" value="1"/>
</dbReference>
<gene>
    <name evidence="3" type="ORF">U0C82_12675</name>
</gene>
<dbReference type="EMBL" id="JAXLPB010000004">
    <property type="protein sequence ID" value="MDY8109994.1"/>
    <property type="molecule type" value="Genomic_DNA"/>
</dbReference>
<evidence type="ECO:0000259" key="1">
    <source>
        <dbReference type="Pfam" id="PF03435"/>
    </source>
</evidence>